<dbReference type="GeneTree" id="ENSGT00940000154578"/>
<evidence type="ECO:0000256" key="4">
    <source>
        <dbReference type="ARBA" id="ARBA00012483"/>
    </source>
</evidence>
<dbReference type="InterPro" id="IPR013083">
    <property type="entry name" value="Znf_RING/FYVE/PHD"/>
</dbReference>
<organism evidence="12 13">
    <name type="scientific">Cyprinus carpio carpio</name>
    <dbReference type="NCBI Taxonomy" id="630221"/>
    <lineage>
        <taxon>Eukaryota</taxon>
        <taxon>Metazoa</taxon>
        <taxon>Chordata</taxon>
        <taxon>Craniata</taxon>
        <taxon>Vertebrata</taxon>
        <taxon>Euteleostomi</taxon>
        <taxon>Actinopterygii</taxon>
        <taxon>Neopterygii</taxon>
        <taxon>Teleostei</taxon>
        <taxon>Ostariophysi</taxon>
        <taxon>Cypriniformes</taxon>
        <taxon>Cyprinidae</taxon>
        <taxon>Cyprininae</taxon>
        <taxon>Cyprinus</taxon>
    </lineage>
</organism>
<feature type="compositionally biased region" description="Polar residues" evidence="10">
    <location>
        <begin position="845"/>
        <end position="861"/>
    </location>
</feature>
<dbReference type="Proteomes" id="UP001108240">
    <property type="component" value="Unplaced"/>
</dbReference>
<dbReference type="GO" id="GO:0061630">
    <property type="term" value="F:ubiquitin protein ligase activity"/>
    <property type="evidence" value="ECO:0007669"/>
    <property type="project" value="UniProtKB-EC"/>
</dbReference>
<evidence type="ECO:0000256" key="5">
    <source>
        <dbReference type="ARBA" id="ARBA00022679"/>
    </source>
</evidence>
<dbReference type="InterPro" id="IPR039399">
    <property type="entry name" value="Deltex_C_sf"/>
</dbReference>
<dbReference type="InterPro" id="IPR039398">
    <property type="entry name" value="Deltex_fam"/>
</dbReference>
<dbReference type="Gene3D" id="3.30.40.10">
    <property type="entry name" value="Zinc/RING finger domain, C3HC4 (zinc finger)"/>
    <property type="match status" value="2"/>
</dbReference>
<feature type="compositionally biased region" description="Polar residues" evidence="10">
    <location>
        <begin position="812"/>
        <end position="832"/>
    </location>
</feature>
<dbReference type="Pfam" id="PF18102">
    <property type="entry name" value="DTC"/>
    <property type="match status" value="2"/>
</dbReference>
<sequence>MDLYDEYDLYTADAEGQDAGPSLDDMMYQNLTMYQPYLLSEEDIYTAGDEMPQPSAPLDIAGFKIKVDWTEPFPERWRARLQKALQSWLSRLEGTASVHSVKLMDDPSCAEVQITPSTALKVLKYHRTASLHFKNIKDGKVKGDKEVTAHIYLNEAHSVTVEKSLLEENKASSSEVNNTKPVTSVVSEDTNNSEDVVAANRASNDVEITKTFKRTPETSAGLTVPLYQFWYLHHAYRKEVEKIEKQHGVIMQSEVLVSFKSTQRSSSDSVSKASKDFQKLVSDCVVNFSDAAINHKDMNLDIVKEAIRTIQSEEAKLMLTMSASNCLFFGPNKFTDMIKRETTRVEQQFKDKSNETTRDDNVSPQGRFSLDMDTKDFLTQLEMDKVHWDLMNLSYKEQLSQLETKYGVSFHEEKLQKNVIKVQARSKGVQHINLESHALRALTQLYQKLASATVSCKLTTPTDKTDVAPLLEKLQQQHHCVVAADELSPWRLVGLPEHLGPAITDIEKTLQKNVFDDKMKKFIGYSGDIPYPKGINWNPMPDYGPGAVGGAVRDERGSFRGQGKADTGFNEDSEGNSRHDSKGAHAEEETCTICMDSFFDKRKLKCGHKFCQKCIRISVESPGPICPVCKEVFGKPKGNQPNGKMRVRNSRWSLPGYPRCGTIEITYDIPSGIQTEKHPNPGKPFHGTNCRAYLPDNDEGNEVLALLQKAFNQKLIFTVGKSTTSGMDNVVIWNDVHHKTNRNGGPESYGYPDPDYLKRGHPQSTNLSTSADEDMEDVSQDSNAPGAFFLSQQALHSSSSADPHLIQDNIQSSNAQDSSSVISTQPTSINTQDHLKTEHDDKQTLHSSSSDNHQMMQNSQLSDDDDKCTAEDERPQSSESQDSAKFKIKVDEKGPFSKRWKPTLQKALQTWLSSLEGKPSIEKLTLMANESCAEVQITPSKALKEVLKNQTTKLVLKDKEDKEVTAQICLDDSHSVTVPQKSMLEDNVSSPKVNSSMPVTYAVSGDTNKSENVAAANRAPNHAETTKTAEITPDTPAFPVPLYQYWYMHHAYRKELEQIKNQHGVSISAEVSVFIKPTQNSSLDSVAKASEDFQTLVKGCVNSFNDVAINHNDIDSDIVKETLHRIRSENEKMMFTMSASDCLFFGPKKFTDVIKRETNEMDVDNNVSPQSRFSLDIDTKELPTQLEMDKVHWDLMNLSYKEQLSQLETKYGVSFNEETLQKNVIKVQARSKGVQHINLESHALRALTHLYQKLASATVSCKLTTPTDKTDVAPLLEKLQQQHHCVVAADELSPWRLVGLPEHLGPAITDIEKTLQKNVFDDKMKELIGYSGDIPYPKGISWNQMPDYGSGAVGGAERDERGSFRGQGKADTGFIEDSEGNSRHDSKGAHAEEETCSICMDSFTNKKTIKCGHEFCQECIRRSVESLGPICPVCKEVFGKMEGNQPDGKMRVRNNRWSLPGYPGCGTIEITYDIPSGIQTEKHPNPGKPFHGANRCAYLPDNDEGNEVLTLLQKAFNQKLIFTVGKSTTSGMDNVVTWNDVHHKTNKNGGPESYGYPDPDYLKRVKDELKAKGIE</sequence>
<feature type="region of interest" description="Disordered" evidence="10">
    <location>
        <begin position="553"/>
        <end position="583"/>
    </location>
</feature>
<proteinExistence type="inferred from homology"/>
<evidence type="ECO:0000313" key="12">
    <source>
        <dbReference type="Ensembl" id="ENSCCRP00000112314.1"/>
    </source>
</evidence>
<evidence type="ECO:0000256" key="2">
    <source>
        <dbReference type="ARBA" id="ARBA00004906"/>
    </source>
</evidence>
<dbReference type="PROSITE" id="PS50089">
    <property type="entry name" value="ZF_RING_2"/>
    <property type="match status" value="2"/>
</dbReference>
<dbReference type="InterPro" id="IPR017907">
    <property type="entry name" value="Znf_RING_CS"/>
</dbReference>
<feature type="region of interest" description="Disordered" evidence="10">
    <location>
        <begin position="1352"/>
        <end position="1388"/>
    </location>
</feature>
<keyword evidence="8" id="KW-0862">Zinc</keyword>
<dbReference type="InterPro" id="IPR039396">
    <property type="entry name" value="Deltex_C"/>
</dbReference>
<keyword evidence="5" id="KW-0808">Transferase</keyword>
<keyword evidence="13" id="KW-1185">Reference proteome</keyword>
<keyword evidence="6" id="KW-0479">Metal-binding</keyword>
<keyword evidence="7 9" id="KW-0863">Zinc-finger</keyword>
<feature type="compositionally biased region" description="Polar residues" evidence="10">
    <location>
        <begin position="171"/>
        <end position="193"/>
    </location>
</feature>
<feature type="compositionally biased region" description="Basic and acidic residues" evidence="10">
    <location>
        <begin position="867"/>
        <end position="887"/>
    </location>
</feature>
<feature type="domain" description="RING-type" evidence="11">
    <location>
        <begin position="591"/>
        <end position="630"/>
    </location>
</feature>
<comment type="similarity">
    <text evidence="3">Belongs to the Deltex family.</text>
</comment>
<evidence type="ECO:0000256" key="1">
    <source>
        <dbReference type="ARBA" id="ARBA00000900"/>
    </source>
</evidence>
<comment type="catalytic activity">
    <reaction evidence="1">
        <text>S-ubiquitinyl-[E2 ubiquitin-conjugating enzyme]-L-cysteine + [acceptor protein]-L-lysine = [E2 ubiquitin-conjugating enzyme]-L-cysteine + N(6)-ubiquitinyl-[acceptor protein]-L-lysine.</text>
        <dbReference type="EC" id="2.3.2.27"/>
    </reaction>
</comment>
<feature type="domain" description="RING-type" evidence="11">
    <location>
        <begin position="1396"/>
        <end position="1435"/>
    </location>
</feature>
<reference evidence="12" key="1">
    <citation type="submission" date="2025-08" db="UniProtKB">
        <authorList>
            <consortium name="Ensembl"/>
        </authorList>
    </citation>
    <scope>IDENTIFICATION</scope>
</reference>
<dbReference type="EC" id="2.3.2.27" evidence="4"/>
<feature type="compositionally biased region" description="Basic and acidic residues" evidence="10">
    <location>
        <begin position="833"/>
        <end position="844"/>
    </location>
</feature>
<protein>
    <recommendedName>
        <fullName evidence="4">RING-type E3 ubiquitin transferase</fullName>
        <ecNumber evidence="4">2.3.2.27</ecNumber>
    </recommendedName>
</protein>
<dbReference type="PROSITE" id="PS00518">
    <property type="entry name" value="ZF_RING_1"/>
    <property type="match status" value="2"/>
</dbReference>
<dbReference type="GO" id="GO:0007219">
    <property type="term" value="P:Notch signaling pathway"/>
    <property type="evidence" value="ECO:0007669"/>
    <property type="project" value="InterPro"/>
</dbReference>
<dbReference type="PANTHER" id="PTHR12622">
    <property type="entry name" value="DELTEX-RELATED"/>
    <property type="match status" value="1"/>
</dbReference>
<feature type="region of interest" description="Disordered" evidence="10">
    <location>
        <begin position="170"/>
        <end position="193"/>
    </location>
</feature>
<evidence type="ECO:0000256" key="6">
    <source>
        <dbReference type="ARBA" id="ARBA00022723"/>
    </source>
</evidence>
<dbReference type="CDD" id="cd09633">
    <property type="entry name" value="Deltex_C"/>
    <property type="match status" value="2"/>
</dbReference>
<feature type="region of interest" description="Disordered" evidence="10">
    <location>
        <begin position="812"/>
        <end position="887"/>
    </location>
</feature>
<evidence type="ECO:0000259" key="11">
    <source>
        <dbReference type="PROSITE" id="PS50089"/>
    </source>
</evidence>
<comment type="pathway">
    <text evidence="2">Protein modification; protein ubiquitination.</text>
</comment>
<dbReference type="SMART" id="SM00184">
    <property type="entry name" value="RING"/>
    <property type="match status" value="2"/>
</dbReference>
<dbReference type="Pfam" id="PF13923">
    <property type="entry name" value="zf-C3HC4_2"/>
    <property type="match status" value="2"/>
</dbReference>
<evidence type="ECO:0000256" key="10">
    <source>
        <dbReference type="SAM" id="MobiDB-lite"/>
    </source>
</evidence>
<dbReference type="Gene3D" id="3.30.390.130">
    <property type="match status" value="2"/>
</dbReference>
<accession>A0A9J7XXG4</accession>
<evidence type="ECO:0000256" key="9">
    <source>
        <dbReference type="PROSITE-ProRule" id="PRU00175"/>
    </source>
</evidence>
<reference evidence="12" key="2">
    <citation type="submission" date="2025-09" db="UniProtKB">
        <authorList>
            <consortium name="Ensembl"/>
        </authorList>
    </citation>
    <scope>IDENTIFICATION</scope>
</reference>
<dbReference type="InterPro" id="IPR001841">
    <property type="entry name" value="Znf_RING"/>
</dbReference>
<dbReference type="GO" id="GO:0008270">
    <property type="term" value="F:zinc ion binding"/>
    <property type="evidence" value="ECO:0007669"/>
    <property type="project" value="UniProtKB-KW"/>
</dbReference>
<dbReference type="Ensembl" id="ENSCCRT00000152463.1">
    <property type="protein sequence ID" value="ENSCCRP00000112314.1"/>
    <property type="gene ID" value="ENSCCRG00000018170.2"/>
</dbReference>
<evidence type="ECO:0000256" key="7">
    <source>
        <dbReference type="ARBA" id="ARBA00022771"/>
    </source>
</evidence>
<evidence type="ECO:0000256" key="3">
    <source>
        <dbReference type="ARBA" id="ARBA00009413"/>
    </source>
</evidence>
<dbReference type="SUPFAM" id="SSF57850">
    <property type="entry name" value="RING/U-box"/>
    <property type="match status" value="2"/>
</dbReference>
<dbReference type="GO" id="GO:0016567">
    <property type="term" value="P:protein ubiquitination"/>
    <property type="evidence" value="ECO:0007669"/>
    <property type="project" value="InterPro"/>
</dbReference>
<feature type="region of interest" description="Disordered" evidence="10">
    <location>
        <begin position="739"/>
        <end position="783"/>
    </location>
</feature>
<evidence type="ECO:0000256" key="8">
    <source>
        <dbReference type="ARBA" id="ARBA00022833"/>
    </source>
</evidence>
<evidence type="ECO:0000313" key="13">
    <source>
        <dbReference type="Proteomes" id="UP001108240"/>
    </source>
</evidence>
<name>A0A9J7XXG4_CYPCA</name>